<sequence length="282" mass="32951">MASNYQSPQIDMNTASKEDLLEISEIGEKWAGTIIGLREEKGTLTIEDLKMTSKIPSTIWDYLIEKGKIMFGEKKGVLRSMTLEKAMTEIKHLQAEITRQSKHIATQDLKITQYKRALITIQEQLTCTTYKTKTTTQYVPDEEVERNKVTTQHDHDEKERNKVREMECEMKELRSRLLEQEKTWMNRLQQVEKKLKQAEMTNSKSHCDPEHQKILKLESRIKKLEEDNKETKLALQEVLSLLKDQNKIHSMSRSLSTERSRSLPGSSDIHVHVPLNFKRLRT</sequence>
<feature type="region of interest" description="Disordered" evidence="2">
    <location>
        <begin position="248"/>
        <end position="268"/>
    </location>
</feature>
<gene>
    <name evidence="3" type="ORF">FSP39_014711</name>
</gene>
<name>A0AA88XL80_PINIB</name>
<accession>A0AA88XL80</accession>
<dbReference type="EMBL" id="VSWD01000014">
    <property type="protein sequence ID" value="KAK3083127.1"/>
    <property type="molecule type" value="Genomic_DNA"/>
</dbReference>
<feature type="coiled-coil region" evidence="1">
    <location>
        <begin position="156"/>
        <end position="241"/>
    </location>
</feature>
<dbReference type="AlphaFoldDB" id="A0AA88XL80"/>
<evidence type="ECO:0000256" key="2">
    <source>
        <dbReference type="SAM" id="MobiDB-lite"/>
    </source>
</evidence>
<organism evidence="3 4">
    <name type="scientific">Pinctada imbricata</name>
    <name type="common">Atlantic pearl-oyster</name>
    <name type="synonym">Pinctada martensii</name>
    <dbReference type="NCBI Taxonomy" id="66713"/>
    <lineage>
        <taxon>Eukaryota</taxon>
        <taxon>Metazoa</taxon>
        <taxon>Spiralia</taxon>
        <taxon>Lophotrochozoa</taxon>
        <taxon>Mollusca</taxon>
        <taxon>Bivalvia</taxon>
        <taxon>Autobranchia</taxon>
        <taxon>Pteriomorphia</taxon>
        <taxon>Pterioida</taxon>
        <taxon>Pterioidea</taxon>
        <taxon>Pteriidae</taxon>
        <taxon>Pinctada</taxon>
    </lineage>
</organism>
<comment type="caution">
    <text evidence="3">The sequence shown here is derived from an EMBL/GenBank/DDBJ whole genome shotgun (WGS) entry which is preliminary data.</text>
</comment>
<evidence type="ECO:0000313" key="4">
    <source>
        <dbReference type="Proteomes" id="UP001186944"/>
    </source>
</evidence>
<protein>
    <submittedName>
        <fullName evidence="3">Uncharacterized protein</fullName>
    </submittedName>
</protein>
<evidence type="ECO:0000256" key="1">
    <source>
        <dbReference type="SAM" id="Coils"/>
    </source>
</evidence>
<dbReference type="Pfam" id="PF12836">
    <property type="entry name" value="HHH_3"/>
    <property type="match status" value="1"/>
</dbReference>
<proteinExistence type="predicted"/>
<keyword evidence="1" id="KW-0175">Coiled coil</keyword>
<keyword evidence="4" id="KW-1185">Reference proteome</keyword>
<dbReference type="InterPro" id="IPR010994">
    <property type="entry name" value="RuvA_2-like"/>
</dbReference>
<dbReference type="Gene3D" id="1.10.150.280">
    <property type="entry name" value="AF1531-like domain"/>
    <property type="match status" value="1"/>
</dbReference>
<dbReference type="SUPFAM" id="SSF47781">
    <property type="entry name" value="RuvA domain 2-like"/>
    <property type="match status" value="1"/>
</dbReference>
<evidence type="ECO:0000313" key="3">
    <source>
        <dbReference type="EMBL" id="KAK3083127.1"/>
    </source>
</evidence>
<dbReference type="Proteomes" id="UP001186944">
    <property type="component" value="Unassembled WGS sequence"/>
</dbReference>
<reference evidence="3" key="1">
    <citation type="submission" date="2019-08" db="EMBL/GenBank/DDBJ databases">
        <title>The improved chromosome-level genome for the pearl oyster Pinctada fucata martensii using PacBio sequencing and Hi-C.</title>
        <authorList>
            <person name="Zheng Z."/>
        </authorList>
    </citation>
    <scope>NUCLEOTIDE SEQUENCE</scope>
    <source>
        <strain evidence="3">ZZ-2019</strain>
        <tissue evidence="3">Adductor muscle</tissue>
    </source>
</reference>